<keyword evidence="3" id="KW-1185">Reference proteome</keyword>
<feature type="region of interest" description="Disordered" evidence="1">
    <location>
        <begin position="1"/>
        <end position="32"/>
    </location>
</feature>
<gene>
    <name evidence="2" type="ORF">GPUH_LOCUS11333</name>
</gene>
<dbReference type="EMBL" id="UYRT01078492">
    <property type="protein sequence ID" value="VDN18642.1"/>
    <property type="molecule type" value="Genomic_DNA"/>
</dbReference>
<reference evidence="4" key="1">
    <citation type="submission" date="2016-06" db="UniProtKB">
        <authorList>
            <consortium name="WormBaseParasite"/>
        </authorList>
    </citation>
    <scope>IDENTIFICATION</scope>
</reference>
<proteinExistence type="predicted"/>
<organism evidence="4">
    <name type="scientific">Gongylonema pulchrum</name>
    <dbReference type="NCBI Taxonomy" id="637853"/>
    <lineage>
        <taxon>Eukaryota</taxon>
        <taxon>Metazoa</taxon>
        <taxon>Ecdysozoa</taxon>
        <taxon>Nematoda</taxon>
        <taxon>Chromadorea</taxon>
        <taxon>Rhabditida</taxon>
        <taxon>Spirurina</taxon>
        <taxon>Spiruromorpha</taxon>
        <taxon>Spiruroidea</taxon>
        <taxon>Gongylonematidae</taxon>
        <taxon>Gongylonema</taxon>
    </lineage>
</organism>
<evidence type="ECO:0000256" key="1">
    <source>
        <dbReference type="SAM" id="MobiDB-lite"/>
    </source>
</evidence>
<sequence length="94" mass="10009">MTEYVEANAGDWTNNTDRAAEENSGSSTGAAEGGIQLTGVTFLSPSDYNMQYVTDDNADGYEPSFLAASHADNGMEDAGCSDVQPPCKYCSFFK</sequence>
<name>A0A183DRJ2_9BILA</name>
<evidence type="ECO:0000313" key="3">
    <source>
        <dbReference type="Proteomes" id="UP000271098"/>
    </source>
</evidence>
<accession>A0A183DRJ2</accession>
<dbReference type="WBParaSite" id="GPUH_0001134601-mRNA-1">
    <property type="protein sequence ID" value="GPUH_0001134601-mRNA-1"/>
    <property type="gene ID" value="GPUH_0001134601"/>
</dbReference>
<dbReference type="Proteomes" id="UP000271098">
    <property type="component" value="Unassembled WGS sequence"/>
</dbReference>
<reference evidence="2 3" key="2">
    <citation type="submission" date="2018-11" db="EMBL/GenBank/DDBJ databases">
        <authorList>
            <consortium name="Pathogen Informatics"/>
        </authorList>
    </citation>
    <scope>NUCLEOTIDE SEQUENCE [LARGE SCALE GENOMIC DNA]</scope>
</reference>
<evidence type="ECO:0000313" key="4">
    <source>
        <dbReference type="WBParaSite" id="GPUH_0001134601-mRNA-1"/>
    </source>
</evidence>
<feature type="compositionally biased region" description="Polar residues" evidence="1">
    <location>
        <begin position="11"/>
        <end position="29"/>
    </location>
</feature>
<evidence type="ECO:0000313" key="2">
    <source>
        <dbReference type="EMBL" id="VDN18642.1"/>
    </source>
</evidence>
<dbReference type="AlphaFoldDB" id="A0A183DRJ2"/>
<protein>
    <submittedName>
        <fullName evidence="4">Polyprotein</fullName>
    </submittedName>
</protein>